<dbReference type="Pfam" id="PF13472">
    <property type="entry name" value="Lipase_GDSL_2"/>
    <property type="match status" value="1"/>
</dbReference>
<reference evidence="2 3" key="1">
    <citation type="journal article" date="2012" name="Science">
        <title>The Paleozoic origin of enzymatic lignin decomposition reconstructed from 31 fungal genomes.</title>
        <authorList>
            <person name="Floudas D."/>
            <person name="Binder M."/>
            <person name="Riley R."/>
            <person name="Barry K."/>
            <person name="Blanchette R.A."/>
            <person name="Henrissat B."/>
            <person name="Martinez A.T."/>
            <person name="Otillar R."/>
            <person name="Spatafora J.W."/>
            <person name="Yadav J.S."/>
            <person name="Aerts A."/>
            <person name="Benoit I."/>
            <person name="Boyd A."/>
            <person name="Carlson A."/>
            <person name="Copeland A."/>
            <person name="Coutinho P.M."/>
            <person name="de Vries R.P."/>
            <person name="Ferreira P."/>
            <person name="Findley K."/>
            <person name="Foster B."/>
            <person name="Gaskell J."/>
            <person name="Glotzer D."/>
            <person name="Gorecki P."/>
            <person name="Heitman J."/>
            <person name="Hesse C."/>
            <person name="Hori C."/>
            <person name="Igarashi K."/>
            <person name="Jurgens J.A."/>
            <person name="Kallen N."/>
            <person name="Kersten P."/>
            <person name="Kohler A."/>
            <person name="Kuees U."/>
            <person name="Kumar T.K.A."/>
            <person name="Kuo A."/>
            <person name="LaButti K."/>
            <person name="Larrondo L.F."/>
            <person name="Lindquist E."/>
            <person name="Ling A."/>
            <person name="Lombard V."/>
            <person name="Lucas S."/>
            <person name="Lundell T."/>
            <person name="Martin R."/>
            <person name="McLaughlin D.J."/>
            <person name="Morgenstern I."/>
            <person name="Morin E."/>
            <person name="Murat C."/>
            <person name="Nagy L.G."/>
            <person name="Nolan M."/>
            <person name="Ohm R.A."/>
            <person name="Patyshakuliyeva A."/>
            <person name="Rokas A."/>
            <person name="Ruiz-Duenas F.J."/>
            <person name="Sabat G."/>
            <person name="Salamov A."/>
            <person name="Samejima M."/>
            <person name="Schmutz J."/>
            <person name="Slot J.C."/>
            <person name="St John F."/>
            <person name="Stenlid J."/>
            <person name="Sun H."/>
            <person name="Sun S."/>
            <person name="Syed K."/>
            <person name="Tsang A."/>
            <person name="Wiebenga A."/>
            <person name="Young D."/>
            <person name="Pisabarro A."/>
            <person name="Eastwood D.C."/>
            <person name="Martin F."/>
            <person name="Cullen D."/>
            <person name="Grigoriev I.V."/>
            <person name="Hibbett D.S."/>
        </authorList>
    </citation>
    <scope>NUCLEOTIDE SEQUENCE [LARGE SCALE GENOMIC DNA]</scope>
    <source>
        <strain evidence="2 3">DJM-731 SS1</strain>
    </source>
</reference>
<proteinExistence type="predicted"/>
<dbReference type="Gene3D" id="3.40.50.1110">
    <property type="entry name" value="SGNH hydrolase"/>
    <property type="match status" value="1"/>
</dbReference>
<dbReference type="AlphaFoldDB" id="M5GAA7"/>
<dbReference type="RefSeq" id="XP_040632159.1">
    <property type="nucleotide sequence ID" value="XM_040770973.1"/>
</dbReference>
<sequence length="227" mass="25512">MSILPLTKSILLLGDSITQQGSQAGGYCQLLAESYIRKLAVVNRGYGGYNAKFLYEIVKQMVVEKSRKDFSEVALVTLFIGANDATDPVLNPRQHIPLPLYKEKVKAILGFFPPSTPKILITPPPVQPERFARFINADKPDRDIKVTKKYAEAIVEIGKELGLPVVDVFELFEKVPQEEWDSLFTDGLHLSSRAYKLVYDALTSVIKSKYSALDPEKMRMLFQMGIN</sequence>
<dbReference type="InterPro" id="IPR013830">
    <property type="entry name" value="SGNH_hydro"/>
</dbReference>
<keyword evidence="3" id="KW-1185">Reference proteome</keyword>
<evidence type="ECO:0000313" key="3">
    <source>
        <dbReference type="Proteomes" id="UP000030653"/>
    </source>
</evidence>
<dbReference type="EMBL" id="JH795856">
    <property type="protein sequence ID" value="EJU05265.1"/>
    <property type="molecule type" value="Genomic_DNA"/>
</dbReference>
<gene>
    <name evidence="2" type="ORF">DACRYDRAFT_13347</name>
</gene>
<protein>
    <submittedName>
        <fullName evidence="2">SGNH hydrolase</fullName>
    </submittedName>
</protein>
<dbReference type="STRING" id="1858805.M5GAA7"/>
<dbReference type="GeneID" id="63686035"/>
<accession>M5GAA7</accession>
<dbReference type="Proteomes" id="UP000030653">
    <property type="component" value="Unassembled WGS sequence"/>
</dbReference>
<dbReference type="InterPro" id="IPR045136">
    <property type="entry name" value="Iah1-like"/>
</dbReference>
<keyword evidence="2" id="KW-0378">Hydrolase</keyword>
<feature type="domain" description="SGNH hydrolase-type esterase" evidence="1">
    <location>
        <begin position="12"/>
        <end position="197"/>
    </location>
</feature>
<evidence type="ECO:0000259" key="1">
    <source>
        <dbReference type="Pfam" id="PF13472"/>
    </source>
</evidence>
<organism evidence="2 3">
    <name type="scientific">Dacryopinax primogenitus (strain DJM 731)</name>
    <name type="common">Brown rot fungus</name>
    <dbReference type="NCBI Taxonomy" id="1858805"/>
    <lineage>
        <taxon>Eukaryota</taxon>
        <taxon>Fungi</taxon>
        <taxon>Dikarya</taxon>
        <taxon>Basidiomycota</taxon>
        <taxon>Agaricomycotina</taxon>
        <taxon>Dacrymycetes</taxon>
        <taxon>Dacrymycetales</taxon>
        <taxon>Dacrymycetaceae</taxon>
        <taxon>Dacryopinax</taxon>
    </lineage>
</organism>
<dbReference type="GO" id="GO:0016787">
    <property type="term" value="F:hydrolase activity"/>
    <property type="evidence" value="ECO:0007669"/>
    <property type="project" value="UniProtKB-KW"/>
</dbReference>
<dbReference type="OrthoDB" id="671439at2759"/>
<dbReference type="PANTHER" id="PTHR14209:SF19">
    <property type="entry name" value="ISOAMYL ACETATE-HYDROLYZING ESTERASE 1 HOMOLOG"/>
    <property type="match status" value="1"/>
</dbReference>
<evidence type="ECO:0000313" key="2">
    <source>
        <dbReference type="EMBL" id="EJU05265.1"/>
    </source>
</evidence>
<dbReference type="HOGENOM" id="CLU_051989_0_2_1"/>
<dbReference type="CDD" id="cd01838">
    <property type="entry name" value="Isoamyl_acetate_hydrolase_like"/>
    <property type="match status" value="1"/>
</dbReference>
<dbReference type="InterPro" id="IPR036514">
    <property type="entry name" value="SGNH_hydro_sf"/>
</dbReference>
<dbReference type="OMA" id="KMQQFPG"/>
<dbReference type="SUPFAM" id="SSF52266">
    <property type="entry name" value="SGNH hydrolase"/>
    <property type="match status" value="1"/>
</dbReference>
<dbReference type="PANTHER" id="PTHR14209">
    <property type="entry name" value="ISOAMYL ACETATE-HYDROLYZING ESTERASE 1"/>
    <property type="match status" value="1"/>
</dbReference>
<name>M5GAA7_DACPD</name>